<keyword evidence="5" id="KW-0496">Mitochondrion</keyword>
<comment type="caution">
    <text evidence="8">The sequence shown here is derived from an EMBL/GenBank/DDBJ whole genome shotgun (WGS) entry which is preliminary data.</text>
</comment>
<dbReference type="Proteomes" id="UP001595075">
    <property type="component" value="Unassembled WGS sequence"/>
</dbReference>
<evidence type="ECO:0000313" key="9">
    <source>
        <dbReference type="Proteomes" id="UP001595075"/>
    </source>
</evidence>
<keyword evidence="4 7" id="KW-1133">Transmembrane helix</keyword>
<evidence type="ECO:0000256" key="6">
    <source>
        <dbReference type="ARBA" id="ARBA00023136"/>
    </source>
</evidence>
<sequence>MVELNSPCRCRIRYQHAESSSLDVSGAERMPSDSKKQQLIAFPQRVHTSYTMPIKPITGMLRRGLVLDLSVAFGLGTSFGYAFWYGYHVPAVAARDKYYSKLEDRRAANAAA</sequence>
<keyword evidence="9" id="KW-1185">Reference proteome</keyword>
<keyword evidence="2 7" id="KW-0812">Transmembrane</keyword>
<protein>
    <recommendedName>
        <fullName evidence="10">Cytochrome c oxidase polypeptide VIIA</fullName>
    </recommendedName>
</protein>
<keyword evidence="3" id="KW-0999">Mitochondrion inner membrane</keyword>
<evidence type="ECO:0000256" key="7">
    <source>
        <dbReference type="SAM" id="Phobius"/>
    </source>
</evidence>
<dbReference type="PANTHER" id="PTHR28264">
    <property type="entry name" value="CYTOCHROME C OXIDASE SUBUNIT 7A"/>
    <property type="match status" value="1"/>
</dbReference>
<evidence type="ECO:0008006" key="10">
    <source>
        <dbReference type="Google" id="ProtNLM"/>
    </source>
</evidence>
<evidence type="ECO:0000256" key="1">
    <source>
        <dbReference type="ARBA" id="ARBA00004273"/>
    </source>
</evidence>
<keyword evidence="6 7" id="KW-0472">Membrane</keyword>
<evidence type="ECO:0000256" key="4">
    <source>
        <dbReference type="ARBA" id="ARBA00022989"/>
    </source>
</evidence>
<name>A0ABR4CQ31_9HELO</name>
<evidence type="ECO:0000256" key="3">
    <source>
        <dbReference type="ARBA" id="ARBA00022792"/>
    </source>
</evidence>
<dbReference type="PANTHER" id="PTHR28264:SF1">
    <property type="entry name" value="CYTOCHROME C OXIDASE SUBUNIT 6C"/>
    <property type="match status" value="1"/>
</dbReference>
<comment type="subcellular location">
    <subcellularLocation>
        <location evidence="1">Mitochondrion inner membrane</location>
    </subcellularLocation>
</comment>
<evidence type="ECO:0000256" key="2">
    <source>
        <dbReference type="ARBA" id="ARBA00022692"/>
    </source>
</evidence>
<dbReference type="CDD" id="cd22888">
    <property type="entry name" value="CcO_VIIa_fungal"/>
    <property type="match status" value="1"/>
</dbReference>
<gene>
    <name evidence="8" type="ORF">VTL71DRAFT_12546</name>
</gene>
<feature type="transmembrane region" description="Helical" evidence="7">
    <location>
        <begin position="65"/>
        <end position="87"/>
    </location>
</feature>
<reference evidence="8 9" key="1">
    <citation type="journal article" date="2024" name="Commun. Biol.">
        <title>Comparative genomic analysis of thermophilic fungi reveals convergent evolutionary adaptations and gene losses.</title>
        <authorList>
            <person name="Steindorff A.S."/>
            <person name="Aguilar-Pontes M.V."/>
            <person name="Robinson A.J."/>
            <person name="Andreopoulos B."/>
            <person name="LaButti K."/>
            <person name="Kuo A."/>
            <person name="Mondo S."/>
            <person name="Riley R."/>
            <person name="Otillar R."/>
            <person name="Haridas S."/>
            <person name="Lipzen A."/>
            <person name="Grimwood J."/>
            <person name="Schmutz J."/>
            <person name="Clum A."/>
            <person name="Reid I.D."/>
            <person name="Moisan M.C."/>
            <person name="Butler G."/>
            <person name="Nguyen T.T.M."/>
            <person name="Dewar K."/>
            <person name="Conant G."/>
            <person name="Drula E."/>
            <person name="Henrissat B."/>
            <person name="Hansel C."/>
            <person name="Singer S."/>
            <person name="Hutchinson M.I."/>
            <person name="de Vries R.P."/>
            <person name="Natvig D.O."/>
            <person name="Powell A.J."/>
            <person name="Tsang A."/>
            <person name="Grigoriev I.V."/>
        </authorList>
    </citation>
    <scope>NUCLEOTIDE SEQUENCE [LARGE SCALE GENOMIC DNA]</scope>
    <source>
        <strain evidence="8 9">CBS 494.80</strain>
    </source>
</reference>
<accession>A0ABR4CQ31</accession>
<proteinExistence type="predicted"/>
<evidence type="ECO:0000256" key="5">
    <source>
        <dbReference type="ARBA" id="ARBA00023128"/>
    </source>
</evidence>
<evidence type="ECO:0000313" key="8">
    <source>
        <dbReference type="EMBL" id="KAL2071311.1"/>
    </source>
</evidence>
<dbReference type="EMBL" id="JAZHXI010000005">
    <property type="protein sequence ID" value="KAL2071311.1"/>
    <property type="molecule type" value="Genomic_DNA"/>
</dbReference>
<organism evidence="8 9">
    <name type="scientific">Oculimacula yallundae</name>
    <dbReference type="NCBI Taxonomy" id="86028"/>
    <lineage>
        <taxon>Eukaryota</taxon>
        <taxon>Fungi</taxon>
        <taxon>Dikarya</taxon>
        <taxon>Ascomycota</taxon>
        <taxon>Pezizomycotina</taxon>
        <taxon>Leotiomycetes</taxon>
        <taxon>Helotiales</taxon>
        <taxon>Ploettnerulaceae</taxon>
        <taxon>Oculimacula</taxon>
    </lineage>
</organism>